<dbReference type="PROSITE" id="PS51457">
    <property type="entry name" value="BEN"/>
    <property type="match status" value="1"/>
</dbReference>
<dbReference type="OrthoDB" id="9931198at2759"/>
<evidence type="ECO:0000256" key="1">
    <source>
        <dbReference type="SAM" id="Coils"/>
    </source>
</evidence>
<dbReference type="Pfam" id="PF10523">
    <property type="entry name" value="BEN"/>
    <property type="match status" value="1"/>
</dbReference>
<gene>
    <name evidence="4" type="primary">BEND5</name>
</gene>
<dbReference type="PANTHER" id="PTHR14628">
    <property type="entry name" value="BEN DOMAIN-CONTAINING PROTEIN 5"/>
    <property type="match status" value="1"/>
</dbReference>
<dbReference type="Proteomes" id="UP000694390">
    <property type="component" value="Unassembled WGS sequence"/>
</dbReference>
<name>A0A8C5F108_9SAUR</name>
<feature type="region of interest" description="Disordered" evidence="2">
    <location>
        <begin position="108"/>
        <end position="132"/>
    </location>
</feature>
<dbReference type="InterPro" id="IPR018379">
    <property type="entry name" value="BEN_domain"/>
</dbReference>
<keyword evidence="5" id="KW-1185">Reference proteome</keyword>
<dbReference type="GO" id="GO:0045892">
    <property type="term" value="P:negative regulation of DNA-templated transcription"/>
    <property type="evidence" value="ECO:0007669"/>
    <property type="project" value="InterPro"/>
</dbReference>
<evidence type="ECO:0000256" key="2">
    <source>
        <dbReference type="SAM" id="MobiDB-lite"/>
    </source>
</evidence>
<evidence type="ECO:0000259" key="3">
    <source>
        <dbReference type="PROSITE" id="PS51457"/>
    </source>
</evidence>
<evidence type="ECO:0000313" key="5">
    <source>
        <dbReference type="Proteomes" id="UP000694390"/>
    </source>
</evidence>
<dbReference type="AlphaFoldDB" id="A0A8C5F108"/>
<dbReference type="Gene3D" id="1.10.10.2590">
    <property type="entry name" value="BEN domain"/>
    <property type="match status" value="1"/>
</dbReference>
<feature type="compositionally biased region" description="Basic and acidic residues" evidence="2">
    <location>
        <begin position="114"/>
        <end position="132"/>
    </location>
</feature>
<dbReference type="GeneID" id="115655777"/>
<dbReference type="InterPro" id="IPR040391">
    <property type="entry name" value="BEND5"/>
</dbReference>
<dbReference type="GeneTree" id="ENSGT00390000001724"/>
<protein>
    <submittedName>
        <fullName evidence="4">BEN domain containing 5</fullName>
    </submittedName>
</protein>
<reference evidence="4" key="1">
    <citation type="submission" date="2025-08" db="UniProtKB">
        <authorList>
            <consortium name="Ensembl"/>
        </authorList>
    </citation>
    <scope>IDENTIFICATION</scope>
</reference>
<dbReference type="PANTHER" id="PTHR14628:SF1">
    <property type="entry name" value="BEN DOMAIN-CONTAINING PROTEIN 5"/>
    <property type="match status" value="1"/>
</dbReference>
<feature type="domain" description="BEN" evidence="3">
    <location>
        <begin position="298"/>
        <end position="406"/>
    </location>
</feature>
<sequence length="1127" mass="128082">MYAFVRFLEDNVCYALPVSCVRDFSPTSRLDFDNQKVYTVYRNPREAEEEEDEESPGDWGERLLLHKAQILALAEDKTDLENSVMQKKIKIPKLSLNHVEEAGEVTDYGEEDVELRHSKRQDGRKQSEGTHKSIEAVVARLEKQNGMSLSSSSSPEETFMETSEGINNMDDAVIPRVLYEELLRSYQQQQEEMRHIQQELERTRRQLVQQAKKLKEYGALVSEMKELRDLNRRLQDVLLLRLGSGPAIELEKGKPESIEPEPEIQKTFSEEANTSTYYPAPVPVMDKYILENGKVHLGSGIWVDEEKWHQLQVTQGDSKYTKNLAVMIWGTDVLKNRSVTGVATKKKKDAVPKPPLSPHKLSIVRDCSKKHLDAVAAQEDLAMVSTKKSNLPPMIDSRFTEKDLNDVFTFEFEKPKFGLLGKAKKKSATCKVEKEVNGEFKPCSFKTSEASAVKSFNLWRHVKRNHPENYAALVTKKDQEDEAKQKADAAKRHSSGSLKTPGENIFCGASSKKKPKIEQTKLDSYSKSSKVTVTMNANTFREGLMEMVCLSSTPLTTFRLKNKGFQKIAGEMGRQLGISTGHDAVHHLVISTAESGREELKKALEQKLCYLKMDAATRGNRNFLAINAQYYEEGKDKAVVKTLDIIDTEGRHNSLYVKSQVKDILEKFGISEMQVLSICVDNAANMTYAVKNFSEDDETISTSENRDVDRTEAILPDEGTKGIDEIELNFMDAAAQWVNDPSLILPTWLYEEDSKVQLMRSGIHTLQLAIWDGLNKEHAKKFLAKVRQVVVKLQTPSIRSVLLDLHGVTQSLDTVSCWGSTFAMIDRLLFFQSYCEQMAAAGTRELKLTKAEWDEVKNLRDLLAKPNQTTMNLQAVNVTPGVLMKEWRKLSKFLQGNGGQIAEGILSSMQKHEEKLFNNIHFLAGVYVDPRYRILLTSREIPKAKEGLLDIARRLEKQNLLLHLNLAKEVEENKTQQKESTIEFAVSESSHPSEIAGCSQTSISTLNLFERPSLRRLQPSRGNGDNSSINSSEDDDFEKELDKQERHQRVSAIHNCNEALFERNFWEDCVAMESIECLYDRIAQETVDETEIAQRLSKVNKYICEKIMDINKSCKNEERREAKYNLQ</sequence>
<reference evidence="4" key="2">
    <citation type="submission" date="2025-09" db="UniProtKB">
        <authorList>
            <consortium name="Ensembl"/>
        </authorList>
    </citation>
    <scope>IDENTIFICATION</scope>
</reference>
<dbReference type="SUPFAM" id="SSF53098">
    <property type="entry name" value="Ribonuclease H-like"/>
    <property type="match status" value="1"/>
</dbReference>
<dbReference type="InterPro" id="IPR012337">
    <property type="entry name" value="RNaseH-like_sf"/>
</dbReference>
<feature type="compositionally biased region" description="Basic and acidic residues" evidence="2">
    <location>
        <begin position="475"/>
        <end position="491"/>
    </location>
</feature>
<accession>A0A8C5F108</accession>
<organism evidence="4 5">
    <name type="scientific">Gopherus evgoodei</name>
    <name type="common">Goodes thornscrub tortoise</name>
    <dbReference type="NCBI Taxonomy" id="1825980"/>
    <lineage>
        <taxon>Eukaryota</taxon>
        <taxon>Metazoa</taxon>
        <taxon>Chordata</taxon>
        <taxon>Craniata</taxon>
        <taxon>Vertebrata</taxon>
        <taxon>Euteleostomi</taxon>
        <taxon>Archelosauria</taxon>
        <taxon>Testudinata</taxon>
        <taxon>Testudines</taxon>
        <taxon>Cryptodira</taxon>
        <taxon>Durocryptodira</taxon>
        <taxon>Testudinoidea</taxon>
        <taxon>Testudinidae</taxon>
        <taxon>Gopherus</taxon>
    </lineage>
</organism>
<proteinExistence type="predicted"/>
<evidence type="ECO:0000313" key="4">
    <source>
        <dbReference type="Ensembl" id="ENSGEVP00005025829.1"/>
    </source>
</evidence>
<dbReference type="Ensembl" id="ENSGEVT00005027157.1">
    <property type="protein sequence ID" value="ENSGEVP00005025829.1"/>
    <property type="gene ID" value="ENSGEVG00005018332.1"/>
</dbReference>
<dbReference type="CTD" id="79656"/>
<feature type="region of interest" description="Disordered" evidence="2">
    <location>
        <begin position="475"/>
        <end position="500"/>
    </location>
</feature>
<dbReference type="GO" id="GO:0003677">
    <property type="term" value="F:DNA binding"/>
    <property type="evidence" value="ECO:0007669"/>
    <property type="project" value="InterPro"/>
</dbReference>
<feature type="coiled-coil region" evidence="1">
    <location>
        <begin position="179"/>
        <end position="217"/>
    </location>
</feature>
<feature type="region of interest" description="Disordered" evidence="2">
    <location>
        <begin position="1016"/>
        <end position="1043"/>
    </location>
</feature>
<keyword evidence="1" id="KW-0175">Coiled coil</keyword>
<dbReference type="RefSeq" id="XP_030427463.1">
    <property type="nucleotide sequence ID" value="XM_030571603.1"/>
</dbReference>